<sequence>MIPERGRALASGGMRSMQLILSGRAGSLPEMARSIACPGHIHRCWSSTAWARTFPSWTPPPARAALRPHWLSTSGEMGSWLKMAACTAFHGPPSPCSASTSAGARRPASESCRRAKASGQEPRWAATGGSI</sequence>
<keyword evidence="3" id="KW-1185">Reference proteome</keyword>
<evidence type="ECO:0000313" key="2">
    <source>
        <dbReference type="EMBL" id="CAE7042005.1"/>
    </source>
</evidence>
<dbReference type="AlphaFoldDB" id="A0A812IQI8"/>
<proteinExistence type="predicted"/>
<gene>
    <name evidence="2" type="ORF">SNAT2548_LOCUS4958</name>
</gene>
<dbReference type="EMBL" id="CAJNDS010000309">
    <property type="protein sequence ID" value="CAE7042005.1"/>
    <property type="molecule type" value="Genomic_DNA"/>
</dbReference>
<feature type="non-terminal residue" evidence="2">
    <location>
        <position position="131"/>
    </location>
</feature>
<evidence type="ECO:0000313" key="3">
    <source>
        <dbReference type="Proteomes" id="UP000604046"/>
    </source>
</evidence>
<evidence type="ECO:0000256" key="1">
    <source>
        <dbReference type="SAM" id="MobiDB-lite"/>
    </source>
</evidence>
<reference evidence="2" key="1">
    <citation type="submission" date="2021-02" db="EMBL/GenBank/DDBJ databases">
        <authorList>
            <person name="Dougan E. K."/>
            <person name="Rhodes N."/>
            <person name="Thang M."/>
            <person name="Chan C."/>
        </authorList>
    </citation>
    <scope>NUCLEOTIDE SEQUENCE</scope>
</reference>
<organism evidence="2 3">
    <name type="scientific">Symbiodinium natans</name>
    <dbReference type="NCBI Taxonomy" id="878477"/>
    <lineage>
        <taxon>Eukaryota</taxon>
        <taxon>Sar</taxon>
        <taxon>Alveolata</taxon>
        <taxon>Dinophyceae</taxon>
        <taxon>Suessiales</taxon>
        <taxon>Symbiodiniaceae</taxon>
        <taxon>Symbiodinium</taxon>
    </lineage>
</organism>
<dbReference type="Proteomes" id="UP000604046">
    <property type="component" value="Unassembled WGS sequence"/>
</dbReference>
<accession>A0A812IQI8</accession>
<protein>
    <submittedName>
        <fullName evidence="2">Uncharacterized protein</fullName>
    </submittedName>
</protein>
<comment type="caution">
    <text evidence="2">The sequence shown here is derived from an EMBL/GenBank/DDBJ whole genome shotgun (WGS) entry which is preliminary data.</text>
</comment>
<feature type="region of interest" description="Disordered" evidence="1">
    <location>
        <begin position="92"/>
        <end position="131"/>
    </location>
</feature>
<name>A0A812IQI8_9DINO</name>